<keyword evidence="3" id="KW-0812">Transmembrane</keyword>
<keyword evidence="1" id="KW-0433">Leucine-rich repeat</keyword>
<dbReference type="SMART" id="SM00369">
    <property type="entry name" value="LRR_TYP"/>
    <property type="match status" value="4"/>
</dbReference>
<sequence>MKNYILYLFILLLNICFVVSQQTLQEQCNKFKQFLTDNNKPLNEKNDNCCNIPDYVRCEEPNKITTVFLISTEGVMDYKNYPDLPELKSLQLASFNTYPAKLFQSTIEKLFLIDTEYSTEVNKEVANLQNLKYLEIRVCKFKDFPYHLQSLKQLEILKLRSNSIEGVITDEIKNFNSLKKLDIRKNPINGLLAIPPNLESLEIYETKINTIDVNILKNLKYLGISNNPLADSDNLFNDINNNLTKLTALNLTNTGITVIPKSISNLTNLKDLELGENSISVLPDELSSLPLEIINIENNKISIKGSFNFDHHVENCKIQHSAVCFQKENQCTNIDIESPKICTEEDLNEIKQLQDNSLKDFKTTKEESFFEKNKILIIGMIIVLVLIISFIIYFFFNRKKDKDLRFLVKDENNATYAFNDNEKVENMLVN</sequence>
<dbReference type="OrthoDB" id="2100834at2759"/>
<feature type="chain" id="PRO_5012892328" evidence="4">
    <location>
        <begin position="21"/>
        <end position="430"/>
    </location>
</feature>
<feature type="signal peptide" evidence="4">
    <location>
        <begin position="1"/>
        <end position="20"/>
    </location>
</feature>
<dbReference type="STRING" id="1754190.A0A1Y2EG71"/>
<dbReference type="InterPro" id="IPR001611">
    <property type="entry name" value="Leu-rich_rpt"/>
</dbReference>
<gene>
    <name evidence="5" type="ORF">LY90DRAFT_207095</name>
</gene>
<dbReference type="EMBL" id="MCOG01000043">
    <property type="protein sequence ID" value="ORY70572.1"/>
    <property type="molecule type" value="Genomic_DNA"/>
</dbReference>
<feature type="transmembrane region" description="Helical" evidence="3">
    <location>
        <begin position="375"/>
        <end position="396"/>
    </location>
</feature>
<evidence type="ECO:0000256" key="2">
    <source>
        <dbReference type="ARBA" id="ARBA00022737"/>
    </source>
</evidence>
<comment type="caution">
    <text evidence="5">The sequence shown here is derived from an EMBL/GenBank/DDBJ whole genome shotgun (WGS) entry which is preliminary data.</text>
</comment>
<accession>A0A1Y2EG71</accession>
<evidence type="ECO:0000313" key="6">
    <source>
        <dbReference type="Proteomes" id="UP000193920"/>
    </source>
</evidence>
<dbReference type="Gene3D" id="3.80.10.10">
    <property type="entry name" value="Ribonuclease Inhibitor"/>
    <property type="match status" value="2"/>
</dbReference>
<reference evidence="5 6" key="1">
    <citation type="submission" date="2016-08" db="EMBL/GenBank/DDBJ databases">
        <title>A Parts List for Fungal Cellulosomes Revealed by Comparative Genomics.</title>
        <authorList>
            <consortium name="DOE Joint Genome Institute"/>
            <person name="Haitjema C.H."/>
            <person name="Gilmore S.P."/>
            <person name="Henske J.K."/>
            <person name="Solomon K.V."/>
            <person name="De Groot R."/>
            <person name="Kuo A."/>
            <person name="Mondo S.J."/>
            <person name="Salamov A.A."/>
            <person name="Labutti K."/>
            <person name="Zhao Z."/>
            <person name="Chiniquy J."/>
            <person name="Barry K."/>
            <person name="Brewer H.M."/>
            <person name="Purvine S.O."/>
            <person name="Wright A.T."/>
            <person name="Boxma B."/>
            <person name="Van Alen T."/>
            <person name="Hackstein J.H."/>
            <person name="Baker S.E."/>
            <person name="Grigoriev I.V."/>
            <person name="O'Malley M.A."/>
        </authorList>
    </citation>
    <scope>NUCLEOTIDE SEQUENCE [LARGE SCALE GENOMIC DNA]</scope>
    <source>
        <strain evidence="5 6">G1</strain>
    </source>
</reference>
<dbReference type="PANTHER" id="PTHR48065">
    <property type="entry name" value="OS10G0469600 PROTEIN"/>
    <property type="match status" value="1"/>
</dbReference>
<keyword evidence="6" id="KW-1185">Reference proteome</keyword>
<dbReference type="PANTHER" id="PTHR48065:SF75">
    <property type="entry name" value="LEUCINE-RICH REPEAT-CONTAINING N-TERMINAL PLANT-TYPE DOMAIN-CONTAINING PROTEIN"/>
    <property type="match status" value="1"/>
</dbReference>
<evidence type="ECO:0000313" key="5">
    <source>
        <dbReference type="EMBL" id="ORY70572.1"/>
    </source>
</evidence>
<evidence type="ECO:0000256" key="4">
    <source>
        <dbReference type="SAM" id="SignalP"/>
    </source>
</evidence>
<evidence type="ECO:0000256" key="1">
    <source>
        <dbReference type="ARBA" id="ARBA00022614"/>
    </source>
</evidence>
<dbReference type="SUPFAM" id="SSF52047">
    <property type="entry name" value="RNI-like"/>
    <property type="match status" value="1"/>
</dbReference>
<dbReference type="PROSITE" id="PS51450">
    <property type="entry name" value="LRR"/>
    <property type="match status" value="1"/>
</dbReference>
<dbReference type="InterPro" id="IPR032675">
    <property type="entry name" value="LRR_dom_sf"/>
</dbReference>
<dbReference type="AlphaFoldDB" id="A0A1Y2EG71"/>
<organism evidence="5 6">
    <name type="scientific">Neocallimastix californiae</name>
    <dbReference type="NCBI Taxonomy" id="1754190"/>
    <lineage>
        <taxon>Eukaryota</taxon>
        <taxon>Fungi</taxon>
        <taxon>Fungi incertae sedis</taxon>
        <taxon>Chytridiomycota</taxon>
        <taxon>Chytridiomycota incertae sedis</taxon>
        <taxon>Neocallimastigomycetes</taxon>
        <taxon>Neocallimastigales</taxon>
        <taxon>Neocallimastigaceae</taxon>
        <taxon>Neocallimastix</taxon>
    </lineage>
</organism>
<protein>
    <submittedName>
        <fullName evidence="5">L domain-like protein</fullName>
    </submittedName>
</protein>
<keyword evidence="3" id="KW-1133">Transmembrane helix</keyword>
<evidence type="ECO:0000256" key="3">
    <source>
        <dbReference type="SAM" id="Phobius"/>
    </source>
</evidence>
<name>A0A1Y2EG71_9FUNG</name>
<dbReference type="Pfam" id="PF13855">
    <property type="entry name" value="LRR_8"/>
    <property type="match status" value="1"/>
</dbReference>
<dbReference type="Proteomes" id="UP000193920">
    <property type="component" value="Unassembled WGS sequence"/>
</dbReference>
<dbReference type="InterPro" id="IPR003591">
    <property type="entry name" value="Leu-rich_rpt_typical-subtyp"/>
</dbReference>
<keyword evidence="3" id="KW-0472">Membrane</keyword>
<keyword evidence="4" id="KW-0732">Signal</keyword>
<proteinExistence type="predicted"/>
<keyword evidence="2" id="KW-0677">Repeat</keyword>